<proteinExistence type="predicted"/>
<dbReference type="SMART" id="SM00530">
    <property type="entry name" value="HTH_XRE"/>
    <property type="match status" value="1"/>
</dbReference>
<name>A0A0P9C9J3_9BACL</name>
<reference evidence="2 3" key="1">
    <citation type="submission" date="2015-09" db="EMBL/GenBank/DDBJ databases">
        <title>Draft genome sequence of Alicyclobacillus ferrooxydans DSM 22381.</title>
        <authorList>
            <person name="Hemp J."/>
        </authorList>
    </citation>
    <scope>NUCLEOTIDE SEQUENCE [LARGE SCALE GENOMIC DNA]</scope>
    <source>
        <strain evidence="2 3">TC-34</strain>
    </source>
</reference>
<dbReference type="SUPFAM" id="SSF47413">
    <property type="entry name" value="lambda repressor-like DNA-binding domains"/>
    <property type="match status" value="1"/>
</dbReference>
<evidence type="ECO:0000259" key="1">
    <source>
        <dbReference type="PROSITE" id="PS50943"/>
    </source>
</evidence>
<dbReference type="OrthoDB" id="2186666at2"/>
<dbReference type="PROSITE" id="PS50943">
    <property type="entry name" value="HTH_CROC1"/>
    <property type="match status" value="1"/>
</dbReference>
<protein>
    <recommendedName>
        <fullName evidence="1">HTH cro/C1-type domain-containing protein</fullName>
    </recommendedName>
</protein>
<dbReference type="CDD" id="cd00093">
    <property type="entry name" value="HTH_XRE"/>
    <property type="match status" value="1"/>
</dbReference>
<keyword evidence="3" id="KW-1185">Reference proteome</keyword>
<sequence>MESKLKDILKSRGIKQKWLEEQTGISHAAMSSLCNHKSEPTLKSARAISKALGVPIEEIWPDDEEKARGH</sequence>
<dbReference type="Gene3D" id="1.10.260.40">
    <property type="entry name" value="lambda repressor-like DNA-binding domains"/>
    <property type="match status" value="1"/>
</dbReference>
<dbReference type="InterPro" id="IPR001387">
    <property type="entry name" value="Cro/C1-type_HTH"/>
</dbReference>
<evidence type="ECO:0000313" key="3">
    <source>
        <dbReference type="Proteomes" id="UP000050482"/>
    </source>
</evidence>
<accession>A0A0P9C9J3</accession>
<dbReference type="PATRIC" id="fig|471514.4.peg.1085"/>
<dbReference type="AlphaFoldDB" id="A0A0P9C9J3"/>
<dbReference type="InterPro" id="IPR010982">
    <property type="entry name" value="Lambda_DNA-bd_dom_sf"/>
</dbReference>
<dbReference type="GO" id="GO:0003677">
    <property type="term" value="F:DNA binding"/>
    <property type="evidence" value="ECO:0007669"/>
    <property type="project" value="InterPro"/>
</dbReference>
<dbReference type="Pfam" id="PF13443">
    <property type="entry name" value="HTH_26"/>
    <property type="match status" value="1"/>
</dbReference>
<dbReference type="STRING" id="471514.AN477_19905"/>
<dbReference type="Proteomes" id="UP000050482">
    <property type="component" value="Unassembled WGS sequence"/>
</dbReference>
<feature type="domain" description="HTH cro/C1-type" evidence="1">
    <location>
        <begin position="5"/>
        <end position="59"/>
    </location>
</feature>
<evidence type="ECO:0000313" key="2">
    <source>
        <dbReference type="EMBL" id="KPV42036.1"/>
    </source>
</evidence>
<gene>
    <name evidence="2" type="ORF">AN477_19905</name>
</gene>
<dbReference type="RefSeq" id="WP_054970943.1">
    <property type="nucleotide sequence ID" value="NZ_LJCO01000085.1"/>
</dbReference>
<organism evidence="2 3">
    <name type="scientific">Alicyclobacillus ferrooxydans</name>
    <dbReference type="NCBI Taxonomy" id="471514"/>
    <lineage>
        <taxon>Bacteria</taxon>
        <taxon>Bacillati</taxon>
        <taxon>Bacillota</taxon>
        <taxon>Bacilli</taxon>
        <taxon>Bacillales</taxon>
        <taxon>Alicyclobacillaceae</taxon>
        <taxon>Alicyclobacillus</taxon>
    </lineage>
</organism>
<comment type="caution">
    <text evidence="2">The sequence shown here is derived from an EMBL/GenBank/DDBJ whole genome shotgun (WGS) entry which is preliminary data.</text>
</comment>
<dbReference type="EMBL" id="LJCO01000085">
    <property type="protein sequence ID" value="KPV42036.1"/>
    <property type="molecule type" value="Genomic_DNA"/>
</dbReference>